<evidence type="ECO:0000256" key="2">
    <source>
        <dbReference type="ARBA" id="ARBA00022803"/>
    </source>
</evidence>
<dbReference type="Gene3D" id="1.25.40.10">
    <property type="entry name" value="Tetratricopeptide repeat domain"/>
    <property type="match status" value="1"/>
</dbReference>
<dbReference type="AlphaFoldDB" id="A0A9P3PWH9"/>
<dbReference type="Proteomes" id="UP001063166">
    <property type="component" value="Unassembled WGS sequence"/>
</dbReference>
<feature type="compositionally biased region" description="Pro residues" evidence="4">
    <location>
        <begin position="22"/>
        <end position="34"/>
    </location>
</feature>
<protein>
    <submittedName>
        <fullName evidence="5">Tetratricopeptide repeat</fullName>
    </submittedName>
</protein>
<accession>A0A9P3PWH9</accession>
<dbReference type="OrthoDB" id="433738at2759"/>
<comment type="caution">
    <text evidence="5">The sequence shown here is derived from an EMBL/GenBank/DDBJ whole genome shotgun (WGS) entry which is preliminary data.</text>
</comment>
<dbReference type="SMART" id="SM00028">
    <property type="entry name" value="TPR"/>
    <property type="match status" value="2"/>
</dbReference>
<dbReference type="InterPro" id="IPR011990">
    <property type="entry name" value="TPR-like_helical_dom_sf"/>
</dbReference>
<evidence type="ECO:0000313" key="6">
    <source>
        <dbReference type="Proteomes" id="UP001063166"/>
    </source>
</evidence>
<sequence length="261" mass="29002">MSHSHSHAPGEQHFHSHSHGPEQPPQTPMMPAPDPVLQAVIDEDFRPVPLTLSDDRHNAYCADHRLEKCTECGVDFVGLNRLSTLLAMNPGLLCPPPANVVTQKVSQLVTSTKDEGNTLFKSSLHTAAINRYTTAAAIAVSRPPWETNQLMREELSTVISNRSAAFYEAHDYISALADADAVIQLRRNWSKGYFRKAKALLGLHRLKEAAEAVRQGLSFDPTNSELQTFLAEIEKLEKRMEGVKQEARILHEKMQQPPVAA</sequence>
<feature type="region of interest" description="Disordered" evidence="4">
    <location>
        <begin position="1"/>
        <end position="34"/>
    </location>
</feature>
<keyword evidence="2" id="KW-0802">TPR repeat</keyword>
<keyword evidence="6" id="KW-1185">Reference proteome</keyword>
<proteinExistence type="predicted"/>
<keyword evidence="3" id="KW-0175">Coiled coil</keyword>
<evidence type="ECO:0000256" key="1">
    <source>
        <dbReference type="ARBA" id="ARBA00022737"/>
    </source>
</evidence>
<dbReference type="PANTHER" id="PTHR22904">
    <property type="entry name" value="TPR REPEAT CONTAINING PROTEIN"/>
    <property type="match status" value="1"/>
</dbReference>
<dbReference type="EMBL" id="BRPK01000013">
    <property type="protein sequence ID" value="GLB43295.1"/>
    <property type="molecule type" value="Genomic_DNA"/>
</dbReference>
<evidence type="ECO:0000256" key="4">
    <source>
        <dbReference type="SAM" id="MobiDB-lite"/>
    </source>
</evidence>
<gene>
    <name evidence="5" type="ORF">LshimejAT787_1301960</name>
</gene>
<dbReference type="InterPro" id="IPR019734">
    <property type="entry name" value="TPR_rpt"/>
</dbReference>
<feature type="coiled-coil region" evidence="3">
    <location>
        <begin position="226"/>
        <end position="253"/>
    </location>
</feature>
<evidence type="ECO:0000313" key="5">
    <source>
        <dbReference type="EMBL" id="GLB43295.1"/>
    </source>
</evidence>
<organism evidence="5 6">
    <name type="scientific">Lyophyllum shimeji</name>
    <name type="common">Hon-shimeji</name>
    <name type="synonym">Tricholoma shimeji</name>
    <dbReference type="NCBI Taxonomy" id="47721"/>
    <lineage>
        <taxon>Eukaryota</taxon>
        <taxon>Fungi</taxon>
        <taxon>Dikarya</taxon>
        <taxon>Basidiomycota</taxon>
        <taxon>Agaricomycotina</taxon>
        <taxon>Agaricomycetes</taxon>
        <taxon>Agaricomycetidae</taxon>
        <taxon>Agaricales</taxon>
        <taxon>Tricholomatineae</taxon>
        <taxon>Lyophyllaceae</taxon>
        <taxon>Lyophyllum</taxon>
    </lineage>
</organism>
<evidence type="ECO:0000256" key="3">
    <source>
        <dbReference type="SAM" id="Coils"/>
    </source>
</evidence>
<keyword evidence="1" id="KW-0677">Repeat</keyword>
<dbReference type="PANTHER" id="PTHR22904:SF523">
    <property type="entry name" value="STRESS-INDUCED-PHOSPHOPROTEIN 1"/>
    <property type="match status" value="1"/>
</dbReference>
<dbReference type="GO" id="GO:0051879">
    <property type="term" value="F:Hsp90 protein binding"/>
    <property type="evidence" value="ECO:0007669"/>
    <property type="project" value="TreeGrafter"/>
</dbReference>
<name>A0A9P3PWH9_LYOSH</name>
<dbReference type="SUPFAM" id="SSF48452">
    <property type="entry name" value="TPR-like"/>
    <property type="match status" value="1"/>
</dbReference>
<reference evidence="5" key="1">
    <citation type="submission" date="2022-07" db="EMBL/GenBank/DDBJ databases">
        <title>The genome of Lyophyllum shimeji provides insight into the initial evolution of ectomycorrhizal fungal genome.</title>
        <authorList>
            <person name="Kobayashi Y."/>
            <person name="Shibata T."/>
            <person name="Hirakawa H."/>
            <person name="Shigenobu S."/>
            <person name="Nishiyama T."/>
            <person name="Yamada A."/>
            <person name="Hasebe M."/>
            <person name="Kawaguchi M."/>
        </authorList>
    </citation>
    <scope>NUCLEOTIDE SEQUENCE</scope>
    <source>
        <strain evidence="5">AT787</strain>
    </source>
</reference>